<accession>A0ACD4UGT5</accession>
<protein>
    <submittedName>
        <fullName evidence="1">Uncharacterized protein</fullName>
    </submittedName>
</protein>
<gene>
    <name evidence="1" type="primary">9</name>
    <name evidence="1" type="ORF">SEA_REYNAULD_9</name>
</gene>
<reference evidence="1" key="1">
    <citation type="submission" date="2023-06" db="EMBL/GenBank/DDBJ databases">
        <authorList>
            <person name="DeJong R.J."/>
            <person name="Yoon E."/>
            <person name="Radersma M."/>
            <person name="Veenstra M."/>
            <person name="Churu J."/>
            <person name="Moleakunnel K."/>
            <person name="Weaver G."/>
            <person name="Hill E."/>
            <person name="Janvier A."/>
            <person name="Harlow L."/>
            <person name="Kramer C."/>
            <person name="Seinen K."/>
            <person name="Chen A."/>
            <person name="Minasian M."/>
            <person name="Doorn S."/>
            <person name="Dole C."/>
            <person name="Ramsey F."/>
            <person name="Nieze J."/>
            <person name="Baker A."/>
            <person name="Swierenga S."/>
            <person name="White A."/>
            <person name="Howland A."/>
            <person name="Ko C."/>
            <person name="Russell D.A."/>
            <person name="Jacobs-Sera D."/>
            <person name="Hatfull G.F."/>
        </authorList>
    </citation>
    <scope>NUCLEOTIDE SEQUENCE</scope>
</reference>
<sequence>MTGVWIKRAEIPEAHYCEPPSHLRDRSCPTAQGGEKVADGVQGDLWACDGCGTVWKVDDDLHWQHANWWTQRKHHPRYTCGCRVSLHRTQTGACRAGLRGQPIVTHGRTQREIRNIRPMPPRGGGGVGSLRHNQKPTRTISDIANDTTTQE</sequence>
<organism evidence="1 2">
    <name type="scientific">Rhodococcus phage Reynauld</name>
    <dbReference type="NCBI Taxonomy" id="3062845"/>
    <lineage>
        <taxon>Viruses</taxon>
        <taxon>Duplodnaviria</taxon>
        <taxon>Heunggongvirae</taxon>
        <taxon>Uroviricota</taxon>
        <taxon>Caudoviricetes</taxon>
        <taxon>Caudoviricetes incertae sedis</taxon>
        <taxon>Reynauldvirus</taxon>
        <taxon>Reynauldvirus reynauld</taxon>
    </lineage>
</organism>
<evidence type="ECO:0000313" key="2">
    <source>
        <dbReference type="Proteomes" id="UP001654496"/>
    </source>
</evidence>
<dbReference type="Proteomes" id="UP001654496">
    <property type="component" value="Segment"/>
</dbReference>
<name>A0ACD4UGT5_9CAUD</name>
<keyword evidence="2" id="KW-1185">Reference proteome</keyword>
<evidence type="ECO:0000313" key="1">
    <source>
        <dbReference type="EMBL" id="WKW85462.1"/>
    </source>
</evidence>
<dbReference type="EMBL" id="OR159659">
    <property type="protein sequence ID" value="WKW85462.1"/>
    <property type="molecule type" value="Genomic_DNA"/>
</dbReference>
<proteinExistence type="predicted"/>